<dbReference type="Gene3D" id="3.30.70.2280">
    <property type="match status" value="1"/>
</dbReference>
<dbReference type="Pfam" id="PF08152">
    <property type="entry name" value="GUCT"/>
    <property type="match status" value="1"/>
</dbReference>
<evidence type="ECO:0000259" key="10">
    <source>
        <dbReference type="PROSITE" id="PS51194"/>
    </source>
</evidence>
<keyword evidence="5" id="KW-0347">Helicase</keyword>
<evidence type="ECO:0000256" key="5">
    <source>
        <dbReference type="ARBA" id="ARBA00022806"/>
    </source>
</evidence>
<dbReference type="SMART" id="SM00487">
    <property type="entry name" value="DEXDc"/>
    <property type="match status" value="1"/>
</dbReference>
<dbReference type="SUPFAM" id="SSF52540">
    <property type="entry name" value="P-loop containing nucleoside triphosphate hydrolases"/>
    <property type="match status" value="1"/>
</dbReference>
<dbReference type="InterPro" id="IPR012562">
    <property type="entry name" value="GUCT"/>
</dbReference>
<dbReference type="Gene3D" id="3.40.50.300">
    <property type="entry name" value="P-loop containing nucleotide triphosphate hydrolases"/>
    <property type="match status" value="2"/>
</dbReference>
<protein>
    <recommendedName>
        <fullName evidence="2">RNA helicase</fullName>
        <ecNumber evidence="2">3.6.4.13</ecNumber>
    </recommendedName>
</protein>
<reference evidence="11 12" key="1">
    <citation type="submission" date="2024-06" db="EMBL/GenBank/DDBJ databases">
        <authorList>
            <person name="Kraege A."/>
            <person name="Thomma B."/>
        </authorList>
    </citation>
    <scope>NUCLEOTIDE SEQUENCE [LARGE SCALE GENOMIC DNA]</scope>
</reference>
<feature type="domain" description="Helicase C-terminal" evidence="10">
    <location>
        <begin position="382"/>
        <end position="528"/>
    </location>
</feature>
<feature type="domain" description="Helicase ATP-binding" evidence="9">
    <location>
        <begin position="176"/>
        <end position="352"/>
    </location>
</feature>
<dbReference type="PROSITE" id="PS51194">
    <property type="entry name" value="HELICASE_CTER"/>
    <property type="match status" value="1"/>
</dbReference>
<evidence type="ECO:0000313" key="11">
    <source>
        <dbReference type="EMBL" id="CAL5224013.1"/>
    </source>
</evidence>
<organism evidence="11 12">
    <name type="scientific">Coccomyxa viridis</name>
    <dbReference type="NCBI Taxonomy" id="1274662"/>
    <lineage>
        <taxon>Eukaryota</taxon>
        <taxon>Viridiplantae</taxon>
        <taxon>Chlorophyta</taxon>
        <taxon>core chlorophytes</taxon>
        <taxon>Trebouxiophyceae</taxon>
        <taxon>Trebouxiophyceae incertae sedis</taxon>
        <taxon>Coccomyxaceae</taxon>
        <taxon>Coccomyxa</taxon>
    </lineage>
</organism>
<dbReference type="InterPro" id="IPR044742">
    <property type="entry name" value="DEAD/DEAH_RhlB"/>
</dbReference>
<proteinExistence type="inferred from homology"/>
<gene>
    <name evidence="11" type="primary">g6633</name>
    <name evidence="11" type="ORF">VP750_LOCUS5672</name>
</gene>
<dbReference type="EC" id="3.6.4.13" evidence="2"/>
<comment type="similarity">
    <text evidence="1">Belongs to the DEAD box helicase family. DDX21/DDX50 subfamily.</text>
</comment>
<dbReference type="PANTHER" id="PTHR47959:SF1">
    <property type="entry name" value="ATP-DEPENDENT RNA HELICASE DBPA"/>
    <property type="match status" value="1"/>
</dbReference>
<dbReference type="SUPFAM" id="SSF54928">
    <property type="entry name" value="RNA-binding domain, RBD"/>
    <property type="match status" value="1"/>
</dbReference>
<dbReference type="InterPro" id="IPR050079">
    <property type="entry name" value="DEAD_box_RNA_helicase"/>
</dbReference>
<evidence type="ECO:0000256" key="1">
    <source>
        <dbReference type="ARBA" id="ARBA00006517"/>
    </source>
</evidence>
<dbReference type="CDD" id="cd12937">
    <property type="entry name" value="GUCT_RH7_like"/>
    <property type="match status" value="1"/>
</dbReference>
<dbReference type="Pfam" id="PF00270">
    <property type="entry name" value="DEAD"/>
    <property type="match status" value="1"/>
</dbReference>
<evidence type="ECO:0000256" key="6">
    <source>
        <dbReference type="ARBA" id="ARBA00022840"/>
    </source>
</evidence>
<evidence type="ECO:0000313" key="12">
    <source>
        <dbReference type="Proteomes" id="UP001497392"/>
    </source>
</evidence>
<dbReference type="CDD" id="cd00268">
    <property type="entry name" value="DEADc"/>
    <property type="match status" value="1"/>
</dbReference>
<dbReference type="PANTHER" id="PTHR47959">
    <property type="entry name" value="ATP-DEPENDENT RNA HELICASE RHLE-RELATED"/>
    <property type="match status" value="1"/>
</dbReference>
<name>A0ABP1FVU9_9CHLO</name>
<dbReference type="InterPro" id="IPR027417">
    <property type="entry name" value="P-loop_NTPase"/>
</dbReference>
<dbReference type="PROSITE" id="PS51192">
    <property type="entry name" value="HELICASE_ATP_BIND_1"/>
    <property type="match status" value="1"/>
</dbReference>
<dbReference type="SMART" id="SM00490">
    <property type="entry name" value="HELICc"/>
    <property type="match status" value="1"/>
</dbReference>
<feature type="region of interest" description="Disordered" evidence="8">
    <location>
        <begin position="682"/>
        <end position="762"/>
    </location>
</feature>
<evidence type="ECO:0000256" key="8">
    <source>
        <dbReference type="SAM" id="MobiDB-lite"/>
    </source>
</evidence>
<evidence type="ECO:0000256" key="7">
    <source>
        <dbReference type="ARBA" id="ARBA00022884"/>
    </source>
</evidence>
<dbReference type="EMBL" id="CAXHTA020000009">
    <property type="protein sequence ID" value="CAL5224013.1"/>
    <property type="molecule type" value="Genomic_DNA"/>
</dbReference>
<evidence type="ECO:0000256" key="3">
    <source>
        <dbReference type="ARBA" id="ARBA00022741"/>
    </source>
</evidence>
<feature type="compositionally biased region" description="Gly residues" evidence="8">
    <location>
        <begin position="692"/>
        <end position="762"/>
    </location>
</feature>
<dbReference type="InterPro" id="IPR035979">
    <property type="entry name" value="RBD_domain_sf"/>
</dbReference>
<dbReference type="Proteomes" id="UP001497392">
    <property type="component" value="Unassembled WGS sequence"/>
</dbReference>
<evidence type="ECO:0000259" key="9">
    <source>
        <dbReference type="PROSITE" id="PS51192"/>
    </source>
</evidence>
<sequence length="762" mass="81630">MAAQSLLQEYNVLGCGARRALWNSGSRLVFARPQSSLGSIATCAAGPERRALTFGVGRLPYSSQLSVASEGGRKVSTGAAAFDVAEELEVDEEDREYGNFDSFEEDGDGEPRDGEGYQVARRSLASIFGEAEVVEVDEAQADESLLLVNCGLSDETISALEKRNIRSLFPIQKHVFEPAQAGRDLIGRARTGSGKTLAFALPVIENLIQENAQSPPRSGRTPRCIILAPTRELAKQVEREFQDSSPSLVVGCYYGGVDIGQQIRQLRAGVDVAVGTPGRFIDLINRGNLNLGLTRYVVLDEADMMLSMGFSEDVETILESVPAERQTMLFSATMPGWVKNITRRHLKNPALVDLVGEAQSGKMPDSIKTMAINVTQEARRSILVDLLTVHALGGKAIVFTQTKREADEVAASLSLVHPCEALHGDISQNQREQVLKNFRMGKFTALVATDVAARGLDIPDVDLVVHYDLPKDTEAFLHRSGRTGRAGKSGSTIAVLMPRDRGVFRRICQETKISNLEWISTPAPGDVMAASAKQVLRRLDNIDEGVRQFFLPASKLVLESGDPEDALSRALAALSGLVEVPKPRSLITQEVGAVTMRVMSRPGRITQPGHVMTIVRNVVSPEAVSAIGRVRMLEDRKDKTQGAAFDVPQEVADQMMENVEELTKRGFTLDLPISLPVEEERNYGGDRRFGMRPGGGGRGGSRGGRGGYSSGGGYGGGYGGGNRREGGGGGGYNRGSSGGSRGGSRGSYGGGGGYSGGGGDSW</sequence>
<accession>A0ABP1FVU9</accession>
<keyword evidence="4" id="KW-0378">Hydrolase</keyword>
<dbReference type="InterPro" id="IPR014001">
    <property type="entry name" value="Helicase_ATP-bd"/>
</dbReference>
<evidence type="ECO:0000256" key="4">
    <source>
        <dbReference type="ARBA" id="ARBA00022801"/>
    </source>
</evidence>
<dbReference type="Pfam" id="PF26142">
    <property type="entry name" value="DD_DDX21-DDX50"/>
    <property type="match status" value="1"/>
</dbReference>
<comment type="caution">
    <text evidence="11">The sequence shown here is derived from an EMBL/GenBank/DDBJ whole genome shotgun (WGS) entry which is preliminary data.</text>
</comment>
<keyword evidence="7" id="KW-0694">RNA-binding</keyword>
<dbReference type="InterPro" id="IPR011545">
    <property type="entry name" value="DEAD/DEAH_box_helicase_dom"/>
</dbReference>
<keyword evidence="3" id="KW-0547">Nucleotide-binding</keyword>
<dbReference type="Pfam" id="PF00271">
    <property type="entry name" value="Helicase_C"/>
    <property type="match status" value="1"/>
</dbReference>
<dbReference type="InterPro" id="IPR059027">
    <property type="entry name" value="DD_DDX21-DDX50"/>
</dbReference>
<keyword evidence="6" id="KW-0067">ATP-binding</keyword>
<evidence type="ECO:0000256" key="2">
    <source>
        <dbReference type="ARBA" id="ARBA00012552"/>
    </source>
</evidence>
<keyword evidence="12" id="KW-1185">Reference proteome</keyword>
<dbReference type="CDD" id="cd18787">
    <property type="entry name" value="SF2_C_DEAD"/>
    <property type="match status" value="1"/>
</dbReference>
<dbReference type="InterPro" id="IPR001650">
    <property type="entry name" value="Helicase_C-like"/>
</dbReference>